<proteinExistence type="inferred from homology"/>
<comment type="subcellular location">
    <subcellularLocation>
        <location evidence="1">Mitochondrion</location>
    </subcellularLocation>
</comment>
<evidence type="ECO:0000256" key="4">
    <source>
        <dbReference type="ARBA" id="ARBA00035129"/>
    </source>
</evidence>
<keyword evidence="7" id="KW-1185">Reference proteome</keyword>
<comment type="similarity">
    <text evidence="2">Belongs to the mitochondrion-specific ribosomal protein mS41 family.</text>
</comment>
<evidence type="ECO:0000313" key="7">
    <source>
        <dbReference type="Proteomes" id="UP000654918"/>
    </source>
</evidence>
<dbReference type="PANTHER" id="PTHR28235:SF1">
    <property type="entry name" value="SMALL RIBOSOMAL SUBUNIT PROTEIN MS41"/>
    <property type="match status" value="1"/>
</dbReference>
<dbReference type="GO" id="GO:0005739">
    <property type="term" value="C:mitochondrion"/>
    <property type="evidence" value="ECO:0007669"/>
    <property type="project" value="UniProtKB-SubCell"/>
</dbReference>
<protein>
    <recommendedName>
        <fullName evidence="4">Small ribosomal subunit protein mS41</fullName>
    </recommendedName>
</protein>
<name>A0A8H6KAA0_9PEZI</name>
<accession>A0A8H6KAA0</accession>
<dbReference type="InterPro" id="IPR013761">
    <property type="entry name" value="SAM/pointed_sf"/>
</dbReference>
<feature type="domain" description="Small ribosomal subunit protein mS41 SAM" evidence="5">
    <location>
        <begin position="48"/>
        <end position="104"/>
    </location>
</feature>
<dbReference type="InterPro" id="IPR039603">
    <property type="entry name" value="Ribosomal_mS41"/>
</dbReference>
<dbReference type="SMART" id="SM01238">
    <property type="entry name" value="IGR"/>
    <property type="match status" value="1"/>
</dbReference>
<evidence type="ECO:0000256" key="1">
    <source>
        <dbReference type="ARBA" id="ARBA00004173"/>
    </source>
</evidence>
<organism evidence="6 7">
    <name type="scientific">Colletotrichum plurivorum</name>
    <dbReference type="NCBI Taxonomy" id="2175906"/>
    <lineage>
        <taxon>Eukaryota</taxon>
        <taxon>Fungi</taxon>
        <taxon>Dikarya</taxon>
        <taxon>Ascomycota</taxon>
        <taxon>Pezizomycotina</taxon>
        <taxon>Sordariomycetes</taxon>
        <taxon>Hypocreomycetidae</taxon>
        <taxon>Glomerellales</taxon>
        <taxon>Glomerellaceae</taxon>
        <taxon>Colletotrichum</taxon>
        <taxon>Colletotrichum orchidearum species complex</taxon>
    </lineage>
</organism>
<sequence>MRAPPRFQQLLSPFLRKGPVAPTCQTRWLHKTREVPPVPSPIPLIPDVPTLLKVLGRGLSQHADKFPSWEALFTLTSPQLRELGLEPPRTRRYLLTWLDKYRRGMFGAGGDLKHVEDGAAYLRIVRHPKTDQKVVVNVPSDVDVTTAKFEELSRPEGYKVRGAHAICGPYAIPLKDAQGARVVVAEGMWEDRQGHKVDGGERRKVEVRYKKRLAAAKARREAQGLR</sequence>
<comment type="caution">
    <text evidence="6">The sequence shown here is derived from an EMBL/GenBank/DDBJ whole genome shotgun (WGS) entry which is preliminary data.</text>
</comment>
<evidence type="ECO:0000313" key="6">
    <source>
        <dbReference type="EMBL" id="KAF6827430.1"/>
    </source>
</evidence>
<dbReference type="InterPro" id="IPR019083">
    <property type="entry name" value="SAM_Ribosomal_mS41"/>
</dbReference>
<reference evidence="6" key="1">
    <citation type="journal article" date="2020" name="Phytopathology">
        <title>Genome Sequence Resources of Colletotrichum truncatum, C. plurivorum, C. musicola, and C. sojae: Four Species Pathogenic to Soybean (Glycine max).</title>
        <authorList>
            <person name="Rogerio F."/>
            <person name="Boufleur T.R."/>
            <person name="Ciampi-Guillardi M."/>
            <person name="Sukno S.A."/>
            <person name="Thon M.R."/>
            <person name="Massola Junior N.S."/>
            <person name="Baroncelli R."/>
        </authorList>
    </citation>
    <scope>NUCLEOTIDE SEQUENCE</scope>
    <source>
        <strain evidence="6">LFN00145</strain>
    </source>
</reference>
<keyword evidence="3" id="KW-0496">Mitochondrion</keyword>
<evidence type="ECO:0000256" key="3">
    <source>
        <dbReference type="ARBA" id="ARBA00023128"/>
    </source>
</evidence>
<dbReference type="SUPFAM" id="SSF47769">
    <property type="entry name" value="SAM/Pointed domain"/>
    <property type="match status" value="1"/>
</dbReference>
<evidence type="ECO:0000259" key="5">
    <source>
        <dbReference type="SMART" id="SM01238"/>
    </source>
</evidence>
<dbReference type="Pfam" id="PF09597">
    <property type="entry name" value="SAM_Ribosomal_mS41"/>
    <property type="match status" value="1"/>
</dbReference>
<dbReference type="AlphaFoldDB" id="A0A8H6KAA0"/>
<dbReference type="EMBL" id="WIGO01000138">
    <property type="protein sequence ID" value="KAF6827430.1"/>
    <property type="molecule type" value="Genomic_DNA"/>
</dbReference>
<dbReference type="Proteomes" id="UP000654918">
    <property type="component" value="Unassembled WGS sequence"/>
</dbReference>
<dbReference type="PANTHER" id="PTHR28235">
    <property type="entry name" value="PROTEIN FYV4, MITOCHONDRIAL"/>
    <property type="match status" value="1"/>
</dbReference>
<evidence type="ECO:0000256" key="2">
    <source>
        <dbReference type="ARBA" id="ARBA00010492"/>
    </source>
</evidence>
<gene>
    <name evidence="6" type="ORF">CPLU01_09106</name>
</gene>